<keyword evidence="1 6" id="KW-1134">Transmembrane beta strand</keyword>
<reference evidence="8 9" key="1">
    <citation type="journal article" date="2016" name="Mol. Biol. Evol.">
        <title>Comparative Genomics of Early-Diverging Mushroom-Forming Fungi Provides Insights into the Origins of Lignocellulose Decay Capabilities.</title>
        <authorList>
            <person name="Nagy L.G."/>
            <person name="Riley R."/>
            <person name="Tritt A."/>
            <person name="Adam C."/>
            <person name="Daum C."/>
            <person name="Floudas D."/>
            <person name="Sun H."/>
            <person name="Yadav J.S."/>
            <person name="Pangilinan J."/>
            <person name="Larsson K.H."/>
            <person name="Matsuura K."/>
            <person name="Barry K."/>
            <person name="Labutti K."/>
            <person name="Kuo R."/>
            <person name="Ohm R.A."/>
            <person name="Bhattacharya S.S."/>
            <person name="Shirouzu T."/>
            <person name="Yoshinaga Y."/>
            <person name="Martin F.M."/>
            <person name="Grigoriev I.V."/>
            <person name="Hibbett D.S."/>
        </authorList>
    </citation>
    <scope>NUCLEOTIDE SEQUENCE [LARGE SCALE GENOMIC DNA]</scope>
    <source>
        <strain evidence="8 9">HHB12029</strain>
    </source>
</reference>
<dbReference type="Pfam" id="PF12519">
    <property type="entry name" value="MDM10"/>
    <property type="match status" value="2"/>
</dbReference>
<dbReference type="GO" id="GO:0015914">
    <property type="term" value="P:phospholipid transport"/>
    <property type="evidence" value="ECO:0007669"/>
    <property type="project" value="TreeGrafter"/>
</dbReference>
<dbReference type="EMBL" id="KV425882">
    <property type="protein sequence ID" value="KZW04042.1"/>
    <property type="molecule type" value="Genomic_DNA"/>
</dbReference>
<comment type="domain">
    <text evidence="6">Lacks alpha-helical transmembrane segments, suggesting that it resides in the membrane via beta-sheet conformations similar to those predicted for other outer membrane proteins and porin.</text>
</comment>
<gene>
    <name evidence="6" type="primary">MDM10</name>
    <name evidence="8" type="ORF">EXIGLDRAFT_663443</name>
</gene>
<comment type="function">
    <text evidence="6">Component of the ERMES/MDM complex, which serves as a molecular tether to connect the endoplasmic reticulum and mitochondria. Components of this complex are involved in the control of mitochondrial shape and protein biogenesis and may function in phospholipid exchange. MDM10 is involved in the late assembly steps of the general translocase of the mitochondrial outer membrane (TOM complex). Functions in the TOM40-specific route of the assembly of outer membrane beta-barrel proteins, including the association of TOM40 with the receptor TOM22 and small TOM proteins. Can associate with the SAM(core) complex as well as the MDM12-MMM1 complex, both involved in late steps of the major beta-barrel assembly pathway, that is responsible for biogenesis of all outer membrane beta-barrel proteins. May act as a switch that shuttles between both complexes and channels precursor proteins into the TOM40-specific pathway. Plays a role in mitochondrial morphology and in the inheritance of mitochondria.</text>
</comment>
<dbReference type="InterPro" id="IPR027539">
    <property type="entry name" value="Mdm10"/>
</dbReference>
<dbReference type="GO" id="GO:1990456">
    <property type="term" value="P:mitochondrion-endoplasmic reticulum membrane tethering"/>
    <property type="evidence" value="ECO:0007669"/>
    <property type="project" value="UniProtKB-UniRule"/>
</dbReference>
<keyword evidence="3 6" id="KW-1000">Mitochondrion outer membrane</keyword>
<evidence type="ECO:0000256" key="6">
    <source>
        <dbReference type="HAMAP-Rule" id="MF_03102"/>
    </source>
</evidence>
<evidence type="ECO:0000313" key="9">
    <source>
        <dbReference type="Proteomes" id="UP000077266"/>
    </source>
</evidence>
<dbReference type="HAMAP" id="MF_03102">
    <property type="entry name" value="Mdm10"/>
    <property type="match status" value="1"/>
</dbReference>
<accession>A0A165QTA9</accession>
<evidence type="ECO:0000256" key="5">
    <source>
        <dbReference type="ARBA" id="ARBA00023136"/>
    </source>
</evidence>
<dbReference type="PANTHER" id="PTHR28035:SF1">
    <property type="entry name" value="MITOCHONDRIAL DISTRIBUTION AND MORPHOLOGY PROTEIN 10"/>
    <property type="match status" value="1"/>
</dbReference>
<comment type="subunit">
    <text evidence="6">Component of the ER-mitochondria encounter structure (ERMES) or MDM complex, composed of MMM1, MDM10, MDM12 and MDM34. Associates with the mitochondrial outer membrane sorting assembly machinery SAM(core) complex.</text>
</comment>
<evidence type="ECO:0000256" key="3">
    <source>
        <dbReference type="ARBA" id="ARBA00022787"/>
    </source>
</evidence>
<dbReference type="GO" id="GO:0001401">
    <property type="term" value="C:SAM complex"/>
    <property type="evidence" value="ECO:0007669"/>
    <property type="project" value="TreeGrafter"/>
</dbReference>
<dbReference type="InParanoid" id="A0A165QTA9"/>
<comment type="similarity">
    <text evidence="6">Belongs to the MDM10 family.</text>
</comment>
<dbReference type="GO" id="GO:0070096">
    <property type="term" value="P:mitochondrial outer membrane translocase complex assembly"/>
    <property type="evidence" value="ECO:0007669"/>
    <property type="project" value="UniProtKB-UniRule"/>
</dbReference>
<keyword evidence="5 6" id="KW-0472">Membrane</keyword>
<sequence length="440" mass="48419">MHPFASYILKNYYRQTGWNEDNLYSNLTRSSTAILDFNVPRGLHINISKSPNALFKTTYSMNALPTLNGSVGYIFTSCEVNIPSSQDVRFKDTIERFKVFDQPRRPEPRDEVWQQGRRVDARDFLLYGRIYVPTGRLDALYATRLSPTLQLLIAAISDPRSPTPLSQATSRKRGDASGGMSNVMLNLQHDVGRWCTEYSWSADDGMFGLRVLHNFGSSRRADPAVGVGAPRPKRVDEEEAMEGGLRGRFSAGAELYFSAKEKSAGLSTGVRFTTVPDATPPSFQLAPGTFSPSAASTLAPLSVQSQTPTTLTAVFNPMMGHISGAYAARVSRDLSVCSRFDFNVYSYLSEWTMGAEWWIGGGAGNGTEPPLTGHENGGRARFENHNGVFKARMSTNADVSLMWEGRLKNVLVSLGVVSDLTNRSKPIRAMGLELAYFSSS</sequence>
<dbReference type="GO" id="GO:0051654">
    <property type="term" value="P:establishment of mitochondrion localization"/>
    <property type="evidence" value="ECO:0007669"/>
    <property type="project" value="TreeGrafter"/>
</dbReference>
<dbReference type="FunCoup" id="A0A165QTA9">
    <property type="interactions" value="54"/>
</dbReference>
<dbReference type="PANTHER" id="PTHR28035">
    <property type="entry name" value="MITOCHONDRIAL DISTRIBUTION AND MORPHOLOGY PROTEIN 10"/>
    <property type="match status" value="1"/>
</dbReference>
<keyword evidence="4 6" id="KW-0496">Mitochondrion</keyword>
<keyword evidence="2 6" id="KW-0812">Transmembrane</keyword>
<evidence type="ECO:0000256" key="1">
    <source>
        <dbReference type="ARBA" id="ARBA00022452"/>
    </source>
</evidence>
<evidence type="ECO:0000256" key="2">
    <source>
        <dbReference type="ARBA" id="ARBA00022692"/>
    </source>
</evidence>
<organism evidence="8 9">
    <name type="scientific">Exidia glandulosa HHB12029</name>
    <dbReference type="NCBI Taxonomy" id="1314781"/>
    <lineage>
        <taxon>Eukaryota</taxon>
        <taxon>Fungi</taxon>
        <taxon>Dikarya</taxon>
        <taxon>Basidiomycota</taxon>
        <taxon>Agaricomycotina</taxon>
        <taxon>Agaricomycetes</taxon>
        <taxon>Auriculariales</taxon>
        <taxon>Exidiaceae</taxon>
        <taxon>Exidia</taxon>
    </lineage>
</organism>
<evidence type="ECO:0000313" key="8">
    <source>
        <dbReference type="EMBL" id="KZW04042.1"/>
    </source>
</evidence>
<feature type="region of interest" description="Disordered" evidence="7">
    <location>
        <begin position="160"/>
        <end position="179"/>
    </location>
</feature>
<evidence type="ECO:0000256" key="4">
    <source>
        <dbReference type="ARBA" id="ARBA00023128"/>
    </source>
</evidence>
<dbReference type="AlphaFoldDB" id="A0A165QTA9"/>
<evidence type="ECO:0000256" key="7">
    <source>
        <dbReference type="SAM" id="MobiDB-lite"/>
    </source>
</evidence>
<dbReference type="STRING" id="1314781.A0A165QTA9"/>
<name>A0A165QTA9_EXIGL</name>
<protein>
    <recommendedName>
        <fullName evidence="6">Mitochondrial distribution and morphology protein 10</fullName>
    </recommendedName>
    <alternativeName>
        <fullName evidence="6">Mitochondrial inheritance component MDM10</fullName>
    </alternativeName>
</protein>
<dbReference type="OrthoDB" id="2103793at2759"/>
<keyword evidence="9" id="KW-1185">Reference proteome</keyword>
<dbReference type="Proteomes" id="UP000077266">
    <property type="component" value="Unassembled WGS sequence"/>
</dbReference>
<comment type="subcellular location">
    <subcellularLocation>
        <location evidence="6">Mitochondrion outer membrane</location>
        <topology evidence="6">Multi-pass membrane protein</topology>
    </subcellularLocation>
    <text evidence="6">The ERMES/MDM complex localizes to a few discrete foci (around 10 per single cell), that represent mitochondria-endoplasmic reticulum junctions. These foci are often found next to mtDNA nucleoids.</text>
</comment>
<dbReference type="GO" id="GO:0032865">
    <property type="term" value="C:ERMES complex"/>
    <property type="evidence" value="ECO:0007669"/>
    <property type="project" value="UniProtKB-UniRule"/>
</dbReference>
<dbReference type="GO" id="GO:0045040">
    <property type="term" value="P:protein insertion into mitochondrial outer membrane"/>
    <property type="evidence" value="ECO:0007669"/>
    <property type="project" value="UniProtKB-UniRule"/>
</dbReference>
<proteinExistence type="inferred from homology"/>